<reference evidence="3" key="1">
    <citation type="submission" date="2020-02" db="EMBL/GenBank/DDBJ databases">
        <authorList>
            <person name="Meier V. D."/>
        </authorList>
    </citation>
    <scope>NUCLEOTIDE SEQUENCE</scope>
    <source>
        <strain evidence="3">AVDCRST_MAG04</strain>
    </source>
</reference>
<sequence>MSDLAAAAALSGLGGAGGGALSLNLQSFGGLLRRAGLPVGPNETLAAMEALTHIPLDERRQVHAALRAVMVRRREHFEIFDQAFLLYWRNPDAARNAAAMALLDGAKERGKPPPGSRRVSEARSPPRPPPDRPPAPDEPPPMDVALTVSERERLQGMDFEAMSADDIARAKDEIRRLTLPLDARPTRRFRSDPRGPVTDLRATIRASLRQGGEILSLERRRRVVRPPPLVALCDISGSMARYAQVLLHFLHAVTNDRARVHSFLFGTRLTNVTRQLRHRDPEVAFEMVSHIVPDWSGGTRIGESLALFNRQWARRVLGQGAVVLLITDGLDREGARGLAEATARLRRSCRRLIWLNPLLRYEGFQPRSEGIRAMLPHVDEFRTVHNLNSLRALVETLSHVRSGRTLAA</sequence>
<accession>A0A6J4IPX5</accession>
<proteinExistence type="predicted"/>
<evidence type="ECO:0000259" key="2">
    <source>
        <dbReference type="SMART" id="SM00327"/>
    </source>
</evidence>
<dbReference type="Gene3D" id="3.40.50.410">
    <property type="entry name" value="von Willebrand factor, type A domain"/>
    <property type="match status" value="1"/>
</dbReference>
<dbReference type="Pfam" id="PF05762">
    <property type="entry name" value="VWA_CoxE"/>
    <property type="match status" value="1"/>
</dbReference>
<feature type="compositionally biased region" description="Pro residues" evidence="1">
    <location>
        <begin position="125"/>
        <end position="142"/>
    </location>
</feature>
<evidence type="ECO:0000313" key="3">
    <source>
        <dbReference type="EMBL" id="CAA9258395.1"/>
    </source>
</evidence>
<feature type="domain" description="VWFA" evidence="2">
    <location>
        <begin position="226"/>
        <end position="389"/>
    </location>
</feature>
<feature type="region of interest" description="Disordered" evidence="1">
    <location>
        <begin position="105"/>
        <end position="143"/>
    </location>
</feature>
<dbReference type="CDD" id="cd00198">
    <property type="entry name" value="vWFA"/>
    <property type="match status" value="1"/>
</dbReference>
<dbReference type="InterPro" id="IPR036465">
    <property type="entry name" value="vWFA_dom_sf"/>
</dbReference>
<dbReference type="AlphaFoldDB" id="A0A6J4IPX5"/>
<dbReference type="InterPro" id="IPR011195">
    <property type="entry name" value="UCP010256"/>
</dbReference>
<organism evidence="3">
    <name type="scientific">uncultured Acetobacteraceae bacterium</name>
    <dbReference type="NCBI Taxonomy" id="169975"/>
    <lineage>
        <taxon>Bacteria</taxon>
        <taxon>Pseudomonadati</taxon>
        <taxon>Pseudomonadota</taxon>
        <taxon>Alphaproteobacteria</taxon>
        <taxon>Acetobacterales</taxon>
        <taxon>Acetobacteraceae</taxon>
        <taxon>environmental samples</taxon>
    </lineage>
</organism>
<dbReference type="InterPro" id="IPR002035">
    <property type="entry name" value="VWF_A"/>
</dbReference>
<name>A0A6J4IPX5_9PROT</name>
<evidence type="ECO:0000256" key="1">
    <source>
        <dbReference type="SAM" id="MobiDB-lite"/>
    </source>
</evidence>
<dbReference type="PIRSF" id="PIRSF010256">
    <property type="entry name" value="CoxE_vWa"/>
    <property type="match status" value="1"/>
</dbReference>
<dbReference type="SUPFAM" id="SSF53300">
    <property type="entry name" value="vWA-like"/>
    <property type="match status" value="1"/>
</dbReference>
<dbReference type="InterPro" id="IPR008912">
    <property type="entry name" value="Uncharacterised_CoxE"/>
</dbReference>
<dbReference type="PANTHER" id="PTHR39338">
    <property type="entry name" value="BLL5662 PROTEIN-RELATED"/>
    <property type="match status" value="1"/>
</dbReference>
<gene>
    <name evidence="3" type="ORF">AVDCRST_MAG04-2565</name>
</gene>
<dbReference type="EMBL" id="CADCTL010000173">
    <property type="protein sequence ID" value="CAA9258395.1"/>
    <property type="molecule type" value="Genomic_DNA"/>
</dbReference>
<dbReference type="SMART" id="SM00327">
    <property type="entry name" value="VWA"/>
    <property type="match status" value="1"/>
</dbReference>
<protein>
    <submittedName>
        <fullName evidence="3">Carbon monoxide dehydrogenase E protein</fullName>
    </submittedName>
</protein>
<dbReference type="PANTHER" id="PTHR39338:SF6">
    <property type="entry name" value="BLL5662 PROTEIN"/>
    <property type="match status" value="1"/>
</dbReference>